<evidence type="ECO:0000313" key="2">
    <source>
        <dbReference type="Proteomes" id="UP000199542"/>
    </source>
</evidence>
<proteinExistence type="predicted"/>
<gene>
    <name evidence="1" type="ORF">SAMN02927900_04603</name>
</gene>
<dbReference type="AlphaFoldDB" id="A0A1G4T6C6"/>
<name>A0A1G4T6C6_9HYPH</name>
<sequence length="82" mass="8733">MAASFACGVVVCEDVNRATGQRRQILWPSQPQTGSACTVSRTEFVGIIVDINVHDAPADPAPDCCHAVGRRALKRALRGQVS</sequence>
<protein>
    <submittedName>
        <fullName evidence="1">Uncharacterized protein</fullName>
    </submittedName>
</protein>
<organism evidence="1 2">
    <name type="scientific">Rhizobium mongolense subsp. loessense</name>
    <dbReference type="NCBI Taxonomy" id="158890"/>
    <lineage>
        <taxon>Bacteria</taxon>
        <taxon>Pseudomonadati</taxon>
        <taxon>Pseudomonadota</taxon>
        <taxon>Alphaproteobacteria</taxon>
        <taxon>Hyphomicrobiales</taxon>
        <taxon>Rhizobiaceae</taxon>
        <taxon>Rhizobium/Agrobacterium group</taxon>
        <taxon>Rhizobium</taxon>
    </lineage>
</organism>
<dbReference type="Proteomes" id="UP000199542">
    <property type="component" value="Unassembled WGS sequence"/>
</dbReference>
<dbReference type="EMBL" id="FMTM01000008">
    <property type="protein sequence ID" value="SCW76059.1"/>
    <property type="molecule type" value="Genomic_DNA"/>
</dbReference>
<reference evidence="1 2" key="1">
    <citation type="submission" date="2016-10" db="EMBL/GenBank/DDBJ databases">
        <authorList>
            <person name="de Groot N.N."/>
        </authorList>
    </citation>
    <scope>NUCLEOTIDE SEQUENCE [LARGE SCALE GENOMIC DNA]</scope>
    <source>
        <strain evidence="1 2">CGMCC 1.3401</strain>
    </source>
</reference>
<accession>A0A1G4T6C6</accession>
<evidence type="ECO:0000313" key="1">
    <source>
        <dbReference type="EMBL" id="SCW76059.1"/>
    </source>
</evidence>